<reference evidence="1" key="2">
    <citation type="journal article" date="2015" name="Data Brief">
        <title>Shoot transcriptome of the giant reed, Arundo donax.</title>
        <authorList>
            <person name="Barrero R.A."/>
            <person name="Guerrero F.D."/>
            <person name="Moolhuijzen P."/>
            <person name="Goolsby J.A."/>
            <person name="Tidwell J."/>
            <person name="Bellgard S.E."/>
            <person name="Bellgard M.I."/>
        </authorList>
    </citation>
    <scope>NUCLEOTIDE SEQUENCE</scope>
    <source>
        <tissue evidence="1">Shoot tissue taken approximately 20 cm above the soil surface</tissue>
    </source>
</reference>
<sequence>MFLSFGPQTPVVQHSCAISSLEQRMYSLLWQTEKL</sequence>
<name>A0A0A9AM27_ARUDO</name>
<dbReference type="AlphaFoldDB" id="A0A0A9AM27"/>
<accession>A0A0A9AM27</accession>
<organism evidence="1">
    <name type="scientific">Arundo donax</name>
    <name type="common">Giant reed</name>
    <name type="synonym">Donax arundinaceus</name>
    <dbReference type="NCBI Taxonomy" id="35708"/>
    <lineage>
        <taxon>Eukaryota</taxon>
        <taxon>Viridiplantae</taxon>
        <taxon>Streptophyta</taxon>
        <taxon>Embryophyta</taxon>
        <taxon>Tracheophyta</taxon>
        <taxon>Spermatophyta</taxon>
        <taxon>Magnoliopsida</taxon>
        <taxon>Liliopsida</taxon>
        <taxon>Poales</taxon>
        <taxon>Poaceae</taxon>
        <taxon>PACMAD clade</taxon>
        <taxon>Arundinoideae</taxon>
        <taxon>Arundineae</taxon>
        <taxon>Arundo</taxon>
    </lineage>
</organism>
<reference evidence="1" key="1">
    <citation type="submission" date="2014-09" db="EMBL/GenBank/DDBJ databases">
        <authorList>
            <person name="Magalhaes I.L.F."/>
            <person name="Oliveira U."/>
            <person name="Santos F.R."/>
            <person name="Vidigal T.H.D.A."/>
            <person name="Brescovit A.D."/>
            <person name="Santos A.J."/>
        </authorList>
    </citation>
    <scope>NUCLEOTIDE SEQUENCE</scope>
    <source>
        <tissue evidence="1">Shoot tissue taken approximately 20 cm above the soil surface</tissue>
    </source>
</reference>
<protein>
    <submittedName>
        <fullName evidence="1">Uncharacterized protein</fullName>
    </submittedName>
</protein>
<proteinExistence type="predicted"/>
<evidence type="ECO:0000313" key="1">
    <source>
        <dbReference type="EMBL" id="JAD48097.1"/>
    </source>
</evidence>
<dbReference type="EMBL" id="GBRH01249798">
    <property type="protein sequence ID" value="JAD48097.1"/>
    <property type="molecule type" value="Transcribed_RNA"/>
</dbReference>